<protein>
    <submittedName>
        <fullName evidence="2">Prepilin-type N-terminal cleavage/methylation domain-containing protein</fullName>
    </submittedName>
</protein>
<dbReference type="Proteomes" id="UP000664702">
    <property type="component" value="Chromosome"/>
</dbReference>
<gene>
    <name evidence="3" type="ORF">J4G43_043105</name>
    <name evidence="2" type="ORF">J4G43_44910</name>
</gene>
<dbReference type="SUPFAM" id="SSF54523">
    <property type="entry name" value="Pili subunits"/>
    <property type="match status" value="1"/>
</dbReference>
<dbReference type="AlphaFoldDB" id="A0A939MDB6"/>
<dbReference type="InterPro" id="IPR045584">
    <property type="entry name" value="Pilin-like"/>
</dbReference>
<keyword evidence="1" id="KW-0812">Transmembrane</keyword>
<dbReference type="NCBIfam" id="TIGR02532">
    <property type="entry name" value="IV_pilin_GFxxxE"/>
    <property type="match status" value="1"/>
</dbReference>
<dbReference type="RefSeq" id="WP_028180914.1">
    <property type="nucleotide sequence ID" value="NZ_CP086136.1"/>
</dbReference>
<name>A0A939MDB6_9BRAD</name>
<organism evidence="2">
    <name type="scientific">Bradyrhizobium barranii subsp. barranii</name>
    <dbReference type="NCBI Taxonomy" id="2823807"/>
    <lineage>
        <taxon>Bacteria</taxon>
        <taxon>Pseudomonadati</taxon>
        <taxon>Pseudomonadota</taxon>
        <taxon>Alphaproteobacteria</taxon>
        <taxon>Hyphomicrobiales</taxon>
        <taxon>Nitrobacteraceae</taxon>
        <taxon>Bradyrhizobium</taxon>
        <taxon>Bradyrhizobium barranii</taxon>
    </lineage>
</organism>
<feature type="transmembrane region" description="Helical" evidence="1">
    <location>
        <begin position="7"/>
        <end position="31"/>
    </location>
</feature>
<evidence type="ECO:0000313" key="2">
    <source>
        <dbReference type="EMBL" id="MBO1867751.1"/>
    </source>
</evidence>
<accession>A0A939MDB6</accession>
<evidence type="ECO:0000256" key="1">
    <source>
        <dbReference type="SAM" id="Phobius"/>
    </source>
</evidence>
<proteinExistence type="predicted"/>
<keyword evidence="1" id="KW-0472">Membrane</keyword>
<evidence type="ECO:0000313" key="3">
    <source>
        <dbReference type="EMBL" id="UEM11287.1"/>
    </source>
</evidence>
<sequence length="153" mass="16152">MSDGQRGFTLLEVVCTLAITGMIAAVLLPFVPRQTSKAGLQAYALAAASILKADRAMSVGGGVRVDTLVDPPGRAIRSGASSAAVQVPDDVEFEAILPRSCNQRPVLSTISFFPDGLSCGGAIALWRADLRLEIRIDWLTGRIEVVSRSLING</sequence>
<reference evidence="2" key="1">
    <citation type="submission" date="2021-03" db="EMBL/GenBank/DDBJ databases">
        <title>Whole Genome Sequence of Bradyrhizobium sp. Strain 144S4.</title>
        <authorList>
            <person name="Bromfield E.S.P."/>
            <person name="Cloutier S."/>
        </authorList>
    </citation>
    <scope>NUCLEOTIDE SEQUENCE [LARGE SCALE GENOMIC DNA]</scope>
    <source>
        <strain evidence="2">144S4</strain>
    </source>
</reference>
<evidence type="ECO:0000313" key="4">
    <source>
        <dbReference type="Proteomes" id="UP000664702"/>
    </source>
</evidence>
<keyword evidence="1" id="KW-1133">Transmembrane helix</keyword>
<dbReference type="InterPro" id="IPR012902">
    <property type="entry name" value="N_methyl_site"/>
</dbReference>
<dbReference type="EMBL" id="CP086136">
    <property type="protein sequence ID" value="UEM11287.1"/>
    <property type="molecule type" value="Genomic_DNA"/>
</dbReference>
<dbReference type="Pfam" id="PF07963">
    <property type="entry name" value="N_methyl"/>
    <property type="match status" value="1"/>
</dbReference>
<dbReference type="EMBL" id="JAGEMI010000001">
    <property type="protein sequence ID" value="MBO1867751.1"/>
    <property type="molecule type" value="Genomic_DNA"/>
</dbReference>
<dbReference type="KEGG" id="bban:J4G43_043105"/>
<reference evidence="3 4" key="2">
    <citation type="journal article" date="2022" name="Int. J. Syst. Evol. Microbiol.">
        <title>Strains of Bradyrhizobium barranii sp. nov. associated with legumes native to Canada are symbionts of soybeans and belong to different subspecies (subsp. barranii subsp. nov. and subsp. apii subsp. nov.) and symbiovars (sv. glycinearum and sv. septentrionale).</title>
        <authorList>
            <person name="Bromfield E.S.P."/>
            <person name="Cloutier S."/>
            <person name="Wasai-Hara S."/>
            <person name="Minamisawa K."/>
        </authorList>
    </citation>
    <scope>NUCLEOTIDE SEQUENCE [LARGE SCALE GENOMIC DNA]</scope>
    <source>
        <strain evidence="3 4">144S4</strain>
    </source>
</reference>